<dbReference type="PANTHER" id="PTHR22916">
    <property type="entry name" value="GLYCOSYLTRANSFERASE"/>
    <property type="match status" value="1"/>
</dbReference>
<keyword evidence="3" id="KW-1185">Reference proteome</keyword>
<evidence type="ECO:0000313" key="3">
    <source>
        <dbReference type="Proteomes" id="UP000237673"/>
    </source>
</evidence>
<dbReference type="EMBL" id="CP026378">
    <property type="protein sequence ID" value="AUY25863.1"/>
    <property type="molecule type" value="Genomic_DNA"/>
</dbReference>
<dbReference type="CDD" id="cd00761">
    <property type="entry name" value="Glyco_tranf_GTA_type"/>
    <property type="match status" value="1"/>
</dbReference>
<feature type="domain" description="Glycosyltransferase 2-like" evidence="1">
    <location>
        <begin position="9"/>
        <end position="145"/>
    </location>
</feature>
<dbReference type="Gene3D" id="3.90.550.10">
    <property type="entry name" value="Spore Coat Polysaccharide Biosynthesis Protein SpsA, Chain A"/>
    <property type="match status" value="1"/>
</dbReference>
<sequence>MMSMERLVSILIPVYNCEKFIEKTLLSIIEQSYKNIEIVIVDDCSTDSTLQRVYNLRDRYPQVRFVIQKNQPNLGVSATRNRLVAAASGDYIAFLDSDDYLESNMIEALVTTLESQQVDVSQCLYFYESEDGAMKKVTNHYAPSGTLTGKQALIAMLEGDIPGFLWNKLFKRELFDGIAFDEKKIIFEDYEVLILIFNKNITMAFTSEPLYHYIQRPQSLTKKSWDKATMRLDYLPLTDQLTGRAWSNKEERKIFLRHKYSVIARVAFMAVSRAVSFSAAVQAIKKCRSHLSFREFYSVSPTLNKKINILNVMLFTSPYMLVLLGRMGKHILKRG</sequence>
<dbReference type="InterPro" id="IPR001173">
    <property type="entry name" value="Glyco_trans_2-like"/>
</dbReference>
<dbReference type="PANTHER" id="PTHR22916:SF3">
    <property type="entry name" value="UDP-GLCNAC:BETAGAL BETA-1,3-N-ACETYLGLUCOSAMINYLTRANSFERASE-LIKE PROTEIN 1"/>
    <property type="match status" value="1"/>
</dbReference>
<dbReference type="Proteomes" id="UP000237673">
    <property type="component" value="Chromosome"/>
</dbReference>
<reference evidence="2 3" key="1">
    <citation type="submission" date="2018-01" db="EMBL/GenBank/DDBJ databases">
        <title>Complete and assembled Genome of Pantoea calida DSM22759T.</title>
        <authorList>
            <person name="Stevens M.J.A."/>
            <person name="Zurfluh K."/>
            <person name="Stephan R."/>
        </authorList>
    </citation>
    <scope>NUCLEOTIDE SEQUENCE [LARGE SCALE GENOMIC DNA]</scope>
    <source>
        <strain evidence="2 3">DSM 22759</strain>
    </source>
</reference>
<accession>A0ABM6S2L2</accession>
<name>A0ABM6S2L2_9GAMM</name>
<dbReference type="InterPro" id="IPR029044">
    <property type="entry name" value="Nucleotide-diphossugar_trans"/>
</dbReference>
<evidence type="ECO:0000259" key="1">
    <source>
        <dbReference type="Pfam" id="PF00535"/>
    </source>
</evidence>
<organism evidence="2 3">
    <name type="scientific">Mixta calida</name>
    <dbReference type="NCBI Taxonomy" id="665913"/>
    <lineage>
        <taxon>Bacteria</taxon>
        <taxon>Pseudomonadati</taxon>
        <taxon>Pseudomonadota</taxon>
        <taxon>Gammaproteobacteria</taxon>
        <taxon>Enterobacterales</taxon>
        <taxon>Erwiniaceae</taxon>
        <taxon>Mixta</taxon>
    </lineage>
</organism>
<dbReference type="Pfam" id="PF00535">
    <property type="entry name" value="Glycos_transf_2"/>
    <property type="match status" value="1"/>
</dbReference>
<dbReference type="SUPFAM" id="SSF53448">
    <property type="entry name" value="Nucleotide-diphospho-sugar transferases"/>
    <property type="match status" value="1"/>
</dbReference>
<protein>
    <submittedName>
        <fullName evidence="2">Glycosyltransferase family 2 protein</fullName>
    </submittedName>
</protein>
<proteinExistence type="predicted"/>
<gene>
    <name evidence="2" type="ORF">C2E16_13695</name>
</gene>
<evidence type="ECO:0000313" key="2">
    <source>
        <dbReference type="EMBL" id="AUY25863.1"/>
    </source>
</evidence>